<sequence>MSDDTTFMRYQAPEELREPRPMSPEGDIFAWSMVSLEIISRVEPYPRQGTASLLYERTLLDKAPPTLEEHPSPLWEKCPGLWELIRSCQNWDRLQRPGLDYIISKLDEYVEKEDTSS</sequence>
<protein>
    <recommendedName>
        <fullName evidence="2">Protein kinase domain-containing protein</fullName>
    </recommendedName>
</protein>
<evidence type="ECO:0000259" key="2">
    <source>
        <dbReference type="PROSITE" id="PS50011"/>
    </source>
</evidence>
<evidence type="ECO:0000256" key="1">
    <source>
        <dbReference type="SAM" id="MobiDB-lite"/>
    </source>
</evidence>
<dbReference type="Proteomes" id="UP000054248">
    <property type="component" value="Unassembled WGS sequence"/>
</dbReference>
<reference evidence="3 4" key="1">
    <citation type="submission" date="2014-04" db="EMBL/GenBank/DDBJ databases">
        <authorList>
            <consortium name="DOE Joint Genome Institute"/>
            <person name="Kuo A."/>
            <person name="Girlanda M."/>
            <person name="Perotto S."/>
            <person name="Kohler A."/>
            <person name="Nagy L.G."/>
            <person name="Floudas D."/>
            <person name="Copeland A."/>
            <person name="Barry K.W."/>
            <person name="Cichocki N."/>
            <person name="Veneault-Fourrey C."/>
            <person name="LaButti K."/>
            <person name="Lindquist E.A."/>
            <person name="Lipzen A."/>
            <person name="Lundell T."/>
            <person name="Morin E."/>
            <person name="Murat C."/>
            <person name="Sun H."/>
            <person name="Tunlid A."/>
            <person name="Henrissat B."/>
            <person name="Grigoriev I.V."/>
            <person name="Hibbett D.S."/>
            <person name="Martin F."/>
            <person name="Nordberg H.P."/>
            <person name="Cantor M.N."/>
            <person name="Hua S.X."/>
        </authorList>
    </citation>
    <scope>NUCLEOTIDE SEQUENCE [LARGE SCALE GENOMIC DNA]</scope>
    <source>
        <strain evidence="3 4">MUT 4182</strain>
    </source>
</reference>
<name>A0A0C3QIX0_9AGAM</name>
<dbReference type="GO" id="GO:0004672">
    <property type="term" value="F:protein kinase activity"/>
    <property type="evidence" value="ECO:0007669"/>
    <property type="project" value="InterPro"/>
</dbReference>
<feature type="region of interest" description="Disordered" evidence="1">
    <location>
        <begin position="1"/>
        <end position="23"/>
    </location>
</feature>
<gene>
    <name evidence="3" type="ORF">M407DRAFT_196246</name>
</gene>
<reference evidence="4" key="2">
    <citation type="submission" date="2015-01" db="EMBL/GenBank/DDBJ databases">
        <title>Evolutionary Origins and Diversification of the Mycorrhizal Mutualists.</title>
        <authorList>
            <consortium name="DOE Joint Genome Institute"/>
            <consortium name="Mycorrhizal Genomics Consortium"/>
            <person name="Kohler A."/>
            <person name="Kuo A."/>
            <person name="Nagy L.G."/>
            <person name="Floudas D."/>
            <person name="Copeland A."/>
            <person name="Barry K.W."/>
            <person name="Cichocki N."/>
            <person name="Veneault-Fourrey C."/>
            <person name="LaButti K."/>
            <person name="Lindquist E.A."/>
            <person name="Lipzen A."/>
            <person name="Lundell T."/>
            <person name="Morin E."/>
            <person name="Murat C."/>
            <person name="Riley R."/>
            <person name="Ohm R."/>
            <person name="Sun H."/>
            <person name="Tunlid A."/>
            <person name="Henrissat B."/>
            <person name="Grigoriev I.V."/>
            <person name="Hibbett D.S."/>
            <person name="Martin F."/>
        </authorList>
    </citation>
    <scope>NUCLEOTIDE SEQUENCE [LARGE SCALE GENOMIC DNA]</scope>
    <source>
        <strain evidence="4">MUT 4182</strain>
    </source>
</reference>
<dbReference type="GO" id="GO:0005524">
    <property type="term" value="F:ATP binding"/>
    <property type="evidence" value="ECO:0007669"/>
    <property type="project" value="InterPro"/>
</dbReference>
<dbReference type="AlphaFoldDB" id="A0A0C3QIX0"/>
<dbReference type="HOGENOM" id="CLU_2086571_0_0_1"/>
<dbReference type="EMBL" id="KN823017">
    <property type="protein sequence ID" value="KIO26906.1"/>
    <property type="molecule type" value="Genomic_DNA"/>
</dbReference>
<dbReference type="InterPro" id="IPR000719">
    <property type="entry name" value="Prot_kinase_dom"/>
</dbReference>
<dbReference type="PROSITE" id="PS50011">
    <property type="entry name" value="PROTEIN_KINASE_DOM"/>
    <property type="match status" value="1"/>
</dbReference>
<organism evidence="3 4">
    <name type="scientific">Tulasnella calospora MUT 4182</name>
    <dbReference type="NCBI Taxonomy" id="1051891"/>
    <lineage>
        <taxon>Eukaryota</taxon>
        <taxon>Fungi</taxon>
        <taxon>Dikarya</taxon>
        <taxon>Basidiomycota</taxon>
        <taxon>Agaricomycotina</taxon>
        <taxon>Agaricomycetes</taxon>
        <taxon>Cantharellales</taxon>
        <taxon>Tulasnellaceae</taxon>
        <taxon>Tulasnella</taxon>
    </lineage>
</organism>
<dbReference type="Gene3D" id="1.10.510.10">
    <property type="entry name" value="Transferase(Phosphotransferase) domain 1"/>
    <property type="match status" value="1"/>
</dbReference>
<feature type="domain" description="Protein kinase" evidence="2">
    <location>
        <begin position="1"/>
        <end position="110"/>
    </location>
</feature>
<evidence type="ECO:0000313" key="3">
    <source>
        <dbReference type="EMBL" id="KIO26906.1"/>
    </source>
</evidence>
<evidence type="ECO:0000313" key="4">
    <source>
        <dbReference type="Proteomes" id="UP000054248"/>
    </source>
</evidence>
<dbReference type="InterPro" id="IPR011009">
    <property type="entry name" value="Kinase-like_dom_sf"/>
</dbReference>
<accession>A0A0C3QIX0</accession>
<proteinExistence type="predicted"/>
<dbReference type="SUPFAM" id="SSF56112">
    <property type="entry name" value="Protein kinase-like (PK-like)"/>
    <property type="match status" value="1"/>
</dbReference>
<dbReference type="OrthoDB" id="3199122at2759"/>
<keyword evidence="4" id="KW-1185">Reference proteome</keyword>